<dbReference type="Gene3D" id="3.10.350.10">
    <property type="entry name" value="LysM domain"/>
    <property type="match status" value="1"/>
</dbReference>
<dbReference type="EMBL" id="AFYH01157395">
    <property type="status" value="NOT_ANNOTATED_CDS"/>
    <property type="molecule type" value="Genomic_DNA"/>
</dbReference>
<dbReference type="KEGG" id="lcm:102349313"/>
<evidence type="ECO:0000256" key="8">
    <source>
        <dbReference type="ARBA" id="ARBA00037465"/>
    </source>
</evidence>
<gene>
    <name evidence="13" type="primary">LYSMD3</name>
</gene>
<evidence type="ECO:0000256" key="9">
    <source>
        <dbReference type="ARBA" id="ARBA00040993"/>
    </source>
</evidence>
<feature type="region of interest" description="Disordered" evidence="10">
    <location>
        <begin position="127"/>
        <end position="159"/>
    </location>
</feature>
<dbReference type="Ensembl" id="ENSLACT00000008206.1">
    <property type="protein sequence ID" value="ENSLACP00000008140.1"/>
    <property type="gene ID" value="ENSLACG00000007208.1"/>
</dbReference>
<feature type="transmembrane region" description="Helical" evidence="11">
    <location>
        <begin position="219"/>
        <end position="242"/>
    </location>
</feature>
<dbReference type="SMART" id="SM00257">
    <property type="entry name" value="LysM"/>
    <property type="match status" value="1"/>
</dbReference>
<dbReference type="OrthoDB" id="538216at2759"/>
<dbReference type="GO" id="GO:0007030">
    <property type="term" value="P:Golgi organization"/>
    <property type="evidence" value="ECO:0007669"/>
    <property type="project" value="TreeGrafter"/>
</dbReference>
<evidence type="ECO:0000313" key="14">
    <source>
        <dbReference type="Proteomes" id="UP000008672"/>
    </source>
</evidence>
<feature type="domain" description="LysM" evidence="12">
    <location>
        <begin position="70"/>
        <end position="114"/>
    </location>
</feature>
<evidence type="ECO:0000313" key="13">
    <source>
        <dbReference type="Ensembl" id="ENSLACP00000008140.1"/>
    </source>
</evidence>
<protein>
    <recommendedName>
        <fullName evidence="9">LysM and putative peptidoglycan-binding domain-containing protein 3</fullName>
    </recommendedName>
</protein>
<keyword evidence="14" id="KW-1185">Reference proteome</keyword>
<dbReference type="GO" id="GO:0005794">
    <property type="term" value="C:Golgi apparatus"/>
    <property type="evidence" value="ECO:0007669"/>
    <property type="project" value="UniProtKB-SubCell"/>
</dbReference>
<dbReference type="HOGENOM" id="CLU_070676_0_1_1"/>
<evidence type="ECO:0000256" key="10">
    <source>
        <dbReference type="SAM" id="MobiDB-lite"/>
    </source>
</evidence>
<dbReference type="Pfam" id="PF01476">
    <property type="entry name" value="LysM"/>
    <property type="match status" value="1"/>
</dbReference>
<proteinExistence type="predicted"/>
<name>H3AER9_LATCH</name>
<evidence type="ECO:0000256" key="6">
    <source>
        <dbReference type="ARBA" id="ARBA00023034"/>
    </source>
</evidence>
<dbReference type="STRING" id="7897.ENSLACP00000008140"/>
<keyword evidence="3" id="KW-1003">Cell membrane</keyword>
<keyword evidence="4 11" id="KW-0812">Transmembrane</keyword>
<reference evidence="14" key="1">
    <citation type="submission" date="2011-08" db="EMBL/GenBank/DDBJ databases">
        <title>The draft genome of Latimeria chalumnae.</title>
        <authorList>
            <person name="Di Palma F."/>
            <person name="Alfoldi J."/>
            <person name="Johnson J."/>
            <person name="Berlin A."/>
            <person name="Gnerre S."/>
            <person name="Jaffe D."/>
            <person name="MacCallum I."/>
            <person name="Young S."/>
            <person name="Walker B.J."/>
            <person name="Lander E."/>
            <person name="Lindblad-Toh K."/>
        </authorList>
    </citation>
    <scope>NUCLEOTIDE SEQUENCE [LARGE SCALE GENOMIC DNA]</scope>
    <source>
        <strain evidence="14">Wild caught</strain>
    </source>
</reference>
<dbReference type="OMA" id="IALQFCC"/>
<dbReference type="InterPro" id="IPR045030">
    <property type="entry name" value="LYSM1-4"/>
</dbReference>
<dbReference type="FunCoup" id="H3AER9">
    <property type="interactions" value="1609"/>
</dbReference>
<dbReference type="GeneID" id="102349313"/>
<keyword evidence="6" id="KW-0333">Golgi apparatus</keyword>
<dbReference type="PANTHER" id="PTHR20932">
    <property type="entry name" value="LYSM AND PUTATIVE PEPTIDOGLYCAN-BINDING DOMAIN-CONTAINING PROTEIN"/>
    <property type="match status" value="1"/>
</dbReference>
<evidence type="ECO:0000256" key="5">
    <source>
        <dbReference type="ARBA" id="ARBA00022989"/>
    </source>
</evidence>
<comment type="function">
    <text evidence="8">Essential for Golgi structural integrity.</text>
</comment>
<dbReference type="eggNOG" id="KOG2850">
    <property type="taxonomic scope" value="Eukaryota"/>
</dbReference>
<keyword evidence="5 11" id="KW-1133">Transmembrane helix</keyword>
<dbReference type="InterPro" id="IPR036779">
    <property type="entry name" value="LysM_dom_sf"/>
</dbReference>
<evidence type="ECO:0000256" key="4">
    <source>
        <dbReference type="ARBA" id="ARBA00022692"/>
    </source>
</evidence>
<dbReference type="PROSITE" id="PS51782">
    <property type="entry name" value="LYSM"/>
    <property type="match status" value="1"/>
</dbReference>
<sequence length="282" mass="31595">MPGKSPPRAKQSAVVAQPVLLNHAGVFGNNKNSENDSPEEDADRYELRPRGREKVRRSVSRDRLDDIVYITREIQEGDTLAGISLQYCCSVADIKRVNSLINDQDFFALRSVKIPVKKFSILTETHSPSKIKQTPRPSLAQHNQEIQQAPSEAGSSSESAGNFLQEVDKDIEEIVKSTDNTRENLNEVVSSFSTQQLYLEVDHKPVKRKDPYYGADWGIGWWAAVVIMVVVGIVTPIFYLLYYEVLIKADVSHHSTAESGYHNVAVSHQHLNMANPIGKPLR</sequence>
<reference evidence="13" key="3">
    <citation type="submission" date="2025-09" db="UniProtKB">
        <authorList>
            <consortium name="Ensembl"/>
        </authorList>
    </citation>
    <scope>IDENTIFICATION</scope>
</reference>
<reference evidence="13" key="2">
    <citation type="submission" date="2025-08" db="UniProtKB">
        <authorList>
            <consortium name="Ensembl"/>
        </authorList>
    </citation>
    <scope>IDENTIFICATION</scope>
</reference>
<evidence type="ECO:0000256" key="2">
    <source>
        <dbReference type="ARBA" id="ARBA00004555"/>
    </source>
</evidence>
<evidence type="ECO:0000259" key="12">
    <source>
        <dbReference type="PROSITE" id="PS51782"/>
    </source>
</evidence>
<evidence type="ECO:0000256" key="7">
    <source>
        <dbReference type="ARBA" id="ARBA00023136"/>
    </source>
</evidence>
<comment type="subcellular location">
    <subcellularLocation>
        <location evidence="1">Cell membrane</location>
        <topology evidence="1">Single-pass membrane protein</topology>
    </subcellularLocation>
    <subcellularLocation>
        <location evidence="2">Golgi apparatus</location>
    </subcellularLocation>
</comment>
<dbReference type="InterPro" id="IPR018392">
    <property type="entry name" value="LysM"/>
</dbReference>
<evidence type="ECO:0000256" key="3">
    <source>
        <dbReference type="ARBA" id="ARBA00022475"/>
    </source>
</evidence>
<dbReference type="CTD" id="116068"/>
<evidence type="ECO:0000256" key="11">
    <source>
        <dbReference type="SAM" id="Phobius"/>
    </source>
</evidence>
<dbReference type="Bgee" id="ENSLACG00000007208">
    <property type="expression patterns" value="Expressed in muscle tissue and 6 other cell types or tissues"/>
</dbReference>
<organism evidence="13 14">
    <name type="scientific">Latimeria chalumnae</name>
    <name type="common">Coelacanth</name>
    <dbReference type="NCBI Taxonomy" id="7897"/>
    <lineage>
        <taxon>Eukaryota</taxon>
        <taxon>Metazoa</taxon>
        <taxon>Chordata</taxon>
        <taxon>Craniata</taxon>
        <taxon>Vertebrata</taxon>
        <taxon>Euteleostomi</taxon>
        <taxon>Coelacanthiformes</taxon>
        <taxon>Coelacanthidae</taxon>
        <taxon>Latimeria</taxon>
    </lineage>
</organism>
<dbReference type="Proteomes" id="UP000008672">
    <property type="component" value="Unassembled WGS sequence"/>
</dbReference>
<dbReference type="GeneTree" id="ENSGT00940000158711"/>
<keyword evidence="7 11" id="KW-0472">Membrane</keyword>
<accession>H3AER9</accession>
<dbReference type="RefSeq" id="XP_006005116.1">
    <property type="nucleotide sequence ID" value="XM_006005054.3"/>
</dbReference>
<dbReference type="AlphaFoldDB" id="H3AER9"/>
<feature type="region of interest" description="Disordered" evidence="10">
    <location>
        <begin position="24"/>
        <end position="58"/>
    </location>
</feature>
<dbReference type="InParanoid" id="H3AER9"/>
<dbReference type="GO" id="GO:0005886">
    <property type="term" value="C:plasma membrane"/>
    <property type="evidence" value="ECO:0007669"/>
    <property type="project" value="UniProtKB-SubCell"/>
</dbReference>
<evidence type="ECO:0000256" key="1">
    <source>
        <dbReference type="ARBA" id="ARBA00004162"/>
    </source>
</evidence>
<feature type="compositionally biased region" description="Polar residues" evidence="10">
    <location>
        <begin position="127"/>
        <end position="150"/>
    </location>
</feature>
<dbReference type="PANTHER" id="PTHR20932:SF5">
    <property type="entry name" value="AND PUTATIVE PEPTIDOGLYCAN-BINDING DOMAIN-CONTAINING PROTEIN 3-RELATED"/>
    <property type="match status" value="1"/>
</dbReference>